<name>A0A4R8MJD3_LEPME</name>
<proteinExistence type="predicted"/>
<evidence type="ECO:0000313" key="2">
    <source>
        <dbReference type="Proteomes" id="UP000294684"/>
    </source>
</evidence>
<gene>
    <name evidence="1" type="ORF">CLV96_3843</name>
</gene>
<dbReference type="STRING" id="1193051.LEP1GSC017_0382"/>
<comment type="caution">
    <text evidence="1">The sequence shown here is derived from an EMBL/GenBank/DDBJ whole genome shotgun (WGS) entry which is preliminary data.</text>
</comment>
<accession>A0A4R8MJD3</accession>
<dbReference type="AlphaFoldDB" id="A0A4R8MJD3"/>
<dbReference type="EMBL" id="SORO01000005">
    <property type="protein sequence ID" value="TDY66733.1"/>
    <property type="molecule type" value="Genomic_DNA"/>
</dbReference>
<protein>
    <submittedName>
        <fullName evidence="1">Uncharacterized protein</fullName>
    </submittedName>
</protein>
<dbReference type="RefSeq" id="WP_004788248.1">
    <property type="nucleotide sequence ID" value="NZ_SORO01000005.1"/>
</dbReference>
<evidence type="ECO:0000313" key="1">
    <source>
        <dbReference type="EMBL" id="TDY66733.1"/>
    </source>
</evidence>
<keyword evidence="2" id="KW-1185">Reference proteome</keyword>
<dbReference type="GeneID" id="79829099"/>
<reference evidence="1 2" key="1">
    <citation type="submission" date="2019-03" db="EMBL/GenBank/DDBJ databases">
        <title>Genomic Encyclopedia of Archaeal and Bacterial Type Strains, Phase II (KMG-II): from individual species to whole genera.</title>
        <authorList>
            <person name="Goeker M."/>
        </authorList>
    </citation>
    <scope>NUCLEOTIDE SEQUENCE [LARGE SCALE GENOMIC DNA]</scope>
    <source>
        <strain evidence="1 2">DSM 21537</strain>
    </source>
</reference>
<sequence>MMKNIITSSGFLGAVKWNGKWFSDQEKEFSRLILPMSTDTSSFDQCNSLKWTNVSFHKSHQENDVIFNGKSNAYELLDRSSMKIPNEIQDRKVLWAYRKGKISFLNYGTLREVTNFTLPE</sequence>
<organism evidence="1 2">
    <name type="scientific">Leptospira meyeri</name>
    <dbReference type="NCBI Taxonomy" id="29508"/>
    <lineage>
        <taxon>Bacteria</taxon>
        <taxon>Pseudomonadati</taxon>
        <taxon>Spirochaetota</taxon>
        <taxon>Spirochaetia</taxon>
        <taxon>Leptospirales</taxon>
        <taxon>Leptospiraceae</taxon>
        <taxon>Leptospira</taxon>
    </lineage>
</organism>
<dbReference type="Proteomes" id="UP000294684">
    <property type="component" value="Unassembled WGS sequence"/>
</dbReference>